<evidence type="ECO:0000313" key="7">
    <source>
        <dbReference type="EMBL" id="ANF53782.1"/>
    </source>
</evidence>
<organism evidence="7 8">
    <name type="scientific">Brevundimonas naejangsanensis</name>
    <dbReference type="NCBI Taxonomy" id="588932"/>
    <lineage>
        <taxon>Bacteria</taxon>
        <taxon>Pseudomonadati</taxon>
        <taxon>Pseudomonadota</taxon>
        <taxon>Alphaproteobacteria</taxon>
        <taxon>Caulobacterales</taxon>
        <taxon>Caulobacteraceae</taxon>
        <taxon>Brevundimonas</taxon>
    </lineage>
</organism>
<reference evidence="7 8" key="1">
    <citation type="journal article" date="2014" name="Genome Announc.">
        <title>Genome Sequence of a Promising Hydrogen-Producing Facultative Anaerobic Bacterium, Brevundimonas naejangsanensis Strain B1.</title>
        <authorList>
            <person name="Su H."/>
            <person name="Zhang T."/>
            <person name="Bao M."/>
            <person name="Jiang Y."/>
            <person name="Wang Y."/>
            <person name="Tan T."/>
        </authorList>
    </citation>
    <scope>NUCLEOTIDE SEQUENCE [LARGE SCALE GENOMIC DNA]</scope>
    <source>
        <strain evidence="7 8">B1</strain>
    </source>
</reference>
<dbReference type="Proteomes" id="UP000077603">
    <property type="component" value="Chromosome"/>
</dbReference>
<dbReference type="InterPro" id="IPR054728">
    <property type="entry name" value="RsmB-like_ferredoxin"/>
</dbReference>
<keyword evidence="8" id="KW-1185">Reference proteome</keyword>
<dbReference type="InterPro" id="IPR023267">
    <property type="entry name" value="RCMT"/>
</dbReference>
<evidence type="ECO:0000256" key="3">
    <source>
        <dbReference type="ARBA" id="ARBA00022691"/>
    </source>
</evidence>
<dbReference type="Gene3D" id="3.40.50.150">
    <property type="entry name" value="Vaccinia Virus protein VP39"/>
    <property type="match status" value="1"/>
</dbReference>
<evidence type="ECO:0000256" key="4">
    <source>
        <dbReference type="ARBA" id="ARBA00022884"/>
    </source>
</evidence>
<sequence>MTPAARLAAAAAIIDSISQGRQPADAVLKAWSQQNRYAGSGDRRAIAERVYQVLRARGRLSAFMGGRQDGRALIVGALSLLDGATLEEIEGLYNGEGYGPRPLSKHERGRIMAHEDAADLAEVALPDFVTADLKAVHGDRWRDEVEALSGRAPVDLRVNGLRATIEEVEAELRGAGLSPQRTELSGWGLRLDAEPAPNVQPLDGFQNGHFEIQDEASQVVGWLSGAFPGATVVDYCAGGGGKTLGLVQAMQGQGALIACDVSAKRLDNVKPRLARAGVEADLRLLGTNGGGVEDLNGQADVVFVDAPCSGSGAWRRRPEDSWRLTAEEVARLHALQLRILGQATKLVRPGGRLAYVTCSVLGAENEATAAAFEAAHADFKPVPIADAAHSADLTEAGRERLTALAQGNRLRLSPAATGTDGFFIALYERAA</sequence>
<dbReference type="EMBL" id="CP015614">
    <property type="protein sequence ID" value="ANF53782.1"/>
    <property type="molecule type" value="Genomic_DNA"/>
</dbReference>
<accession>A0A172Y3Q0</accession>
<dbReference type="AlphaFoldDB" id="A0A172Y3Q0"/>
<dbReference type="Pfam" id="PF22458">
    <property type="entry name" value="RsmF-B_ferredox"/>
    <property type="match status" value="1"/>
</dbReference>
<name>A0A172Y3Q0_9CAUL</name>
<dbReference type="GO" id="GO:0008173">
    <property type="term" value="F:RNA methyltransferase activity"/>
    <property type="evidence" value="ECO:0007669"/>
    <property type="project" value="InterPro"/>
</dbReference>
<dbReference type="eggNOG" id="COG0144">
    <property type="taxonomic scope" value="Bacteria"/>
</dbReference>
<dbReference type="PANTHER" id="PTHR22807">
    <property type="entry name" value="NOP2 YEAST -RELATED NOL1/NOP2/FMU SUN DOMAIN-CONTAINING"/>
    <property type="match status" value="1"/>
</dbReference>
<dbReference type="KEGG" id="bne:DA69_02855"/>
<feature type="binding site" evidence="5">
    <location>
        <position position="260"/>
    </location>
    <ligand>
        <name>S-adenosyl-L-methionine</name>
        <dbReference type="ChEBI" id="CHEBI:59789"/>
    </ligand>
</feature>
<evidence type="ECO:0000256" key="5">
    <source>
        <dbReference type="PROSITE-ProRule" id="PRU01023"/>
    </source>
</evidence>
<keyword evidence="4 5" id="KW-0694">RNA-binding</keyword>
<feature type="binding site" evidence="5">
    <location>
        <position position="305"/>
    </location>
    <ligand>
        <name>S-adenosyl-L-methionine</name>
        <dbReference type="ChEBI" id="CHEBI:59789"/>
    </ligand>
</feature>
<dbReference type="PRINTS" id="PR02008">
    <property type="entry name" value="RCMTFAMILY"/>
</dbReference>
<evidence type="ECO:0000313" key="8">
    <source>
        <dbReference type="Proteomes" id="UP000077603"/>
    </source>
</evidence>
<evidence type="ECO:0000256" key="1">
    <source>
        <dbReference type="ARBA" id="ARBA00022603"/>
    </source>
</evidence>
<evidence type="ECO:0000256" key="2">
    <source>
        <dbReference type="ARBA" id="ARBA00022679"/>
    </source>
</evidence>
<comment type="caution">
    <text evidence="5">Lacks conserved residue(s) required for the propagation of feature annotation.</text>
</comment>
<dbReference type="InterPro" id="IPR049560">
    <property type="entry name" value="MeTrfase_RsmB-F_NOP2_cat"/>
</dbReference>
<proteinExistence type="inferred from homology"/>
<protein>
    <recommendedName>
        <fullName evidence="6">SAM-dependent MTase RsmB/NOP-type domain-containing protein</fullName>
    </recommendedName>
</protein>
<dbReference type="InterPro" id="IPR029063">
    <property type="entry name" value="SAM-dependent_MTases_sf"/>
</dbReference>
<dbReference type="InterPro" id="IPR001678">
    <property type="entry name" value="MeTrfase_RsmB-F_NOP2_dom"/>
</dbReference>
<keyword evidence="2 5" id="KW-0808">Transferase</keyword>
<dbReference type="CDD" id="cd02440">
    <property type="entry name" value="AdoMet_MTases"/>
    <property type="match status" value="1"/>
</dbReference>
<keyword evidence="1 5" id="KW-0489">Methyltransferase</keyword>
<evidence type="ECO:0000259" key="6">
    <source>
        <dbReference type="PROSITE" id="PS51686"/>
    </source>
</evidence>
<dbReference type="STRING" id="588932.DA69_02855"/>
<gene>
    <name evidence="7" type="ORF">DA69_02855</name>
</gene>
<dbReference type="OrthoDB" id="9810297at2"/>
<dbReference type="RefSeq" id="WP_025977556.1">
    <property type="nucleotide sequence ID" value="NZ_CP015614.1"/>
</dbReference>
<dbReference type="PANTHER" id="PTHR22807:SF53">
    <property type="entry name" value="RIBOSOMAL RNA SMALL SUBUNIT METHYLTRANSFERASE B-RELATED"/>
    <property type="match status" value="1"/>
</dbReference>
<dbReference type="SUPFAM" id="SSF53335">
    <property type="entry name" value="S-adenosyl-L-methionine-dependent methyltransferases"/>
    <property type="match status" value="1"/>
</dbReference>
<feature type="domain" description="SAM-dependent MTase RsmB/NOP-type" evidence="6">
    <location>
        <begin position="144"/>
        <end position="430"/>
    </location>
</feature>
<dbReference type="Pfam" id="PF01189">
    <property type="entry name" value="Methyltr_RsmB-F"/>
    <property type="match status" value="1"/>
</dbReference>
<keyword evidence="3 5" id="KW-0949">S-adenosyl-L-methionine</keyword>
<feature type="active site" description="Nucleophile" evidence="5">
    <location>
        <position position="358"/>
    </location>
</feature>
<comment type="similarity">
    <text evidence="5">Belongs to the class I-like SAM-binding methyltransferase superfamily. RsmB/NOP family.</text>
</comment>
<dbReference type="GO" id="GO:0003723">
    <property type="term" value="F:RNA binding"/>
    <property type="evidence" value="ECO:0007669"/>
    <property type="project" value="UniProtKB-UniRule"/>
</dbReference>
<dbReference type="GO" id="GO:0001510">
    <property type="term" value="P:RNA methylation"/>
    <property type="evidence" value="ECO:0007669"/>
    <property type="project" value="InterPro"/>
</dbReference>
<dbReference type="PROSITE" id="PS51686">
    <property type="entry name" value="SAM_MT_RSMB_NOP"/>
    <property type="match status" value="1"/>
</dbReference>